<feature type="chain" id="PRO_5037300516" description="DUF4331 domain-containing protein" evidence="1">
    <location>
        <begin position="27"/>
        <end position="533"/>
    </location>
</feature>
<dbReference type="RefSeq" id="WP_188761525.1">
    <property type="nucleotide sequence ID" value="NZ_BMJM01000002.1"/>
</dbReference>
<feature type="signal peptide" evidence="1">
    <location>
        <begin position="1"/>
        <end position="26"/>
    </location>
</feature>
<evidence type="ECO:0008006" key="4">
    <source>
        <dbReference type="Google" id="ProtNLM"/>
    </source>
</evidence>
<dbReference type="AlphaFoldDB" id="A0A916ZMF2"/>
<reference evidence="2" key="1">
    <citation type="journal article" date="2014" name="Int. J. Syst. Evol. Microbiol.">
        <title>Complete genome sequence of Corynebacterium casei LMG S-19264T (=DSM 44701T), isolated from a smear-ripened cheese.</title>
        <authorList>
            <consortium name="US DOE Joint Genome Institute (JGI-PGF)"/>
            <person name="Walter F."/>
            <person name="Albersmeier A."/>
            <person name="Kalinowski J."/>
            <person name="Ruckert C."/>
        </authorList>
    </citation>
    <scope>NUCLEOTIDE SEQUENCE</scope>
    <source>
        <strain evidence="2">CGMCC 1.15519</strain>
    </source>
</reference>
<dbReference type="Proteomes" id="UP000635071">
    <property type="component" value="Unassembled WGS sequence"/>
</dbReference>
<sequence length="533" mass="56486">MIAKKFAAMGAALSSVALLAISPALASSHREAPNITKMPKIDNTDTYAFRSYEPGRQDYVTLMANFQPGENPGDGPNYYTMDPDALYEIHIDNNGDAVEDLTYQFKFANTLVNGRGITLNVGGKDLPIALRHVGPITNATSPTLGERESYTLTQVTGDRRSGTRVPITNASGGATVFAKPFDNAGNKSITDYPTYAKQFIFPITIPGCSAQGKVFAGQRAEYFAVNLGPIFDLVNFVPIQGAPETLPQYQTASPFPGGITQSQDNQELIGKKNVTTLAIEVPIACLKGTGNGSIGVWSTASLPQARLLRPNPSPESAALQGGAYVQVSRLGMPLVNEVVIGLPQKDLFNAAKPTQDGALADYVTNPTFPAILNVLFRSAVNTTLGTNFADLAPTNFPRNDLVATFLTGIASLNRLATVTPSEMLRLNTGIAPTPQATQSTFGVVGDDLAGFPNGRRPGDDTVDIVLRVAMGRLCHPVPIAGTPTDLGLCTPAQAPTGLVAYTDGAPSRATNILNEFPYLNPPLRGAPRPQTQP</sequence>
<comment type="caution">
    <text evidence="2">The sequence shown here is derived from an EMBL/GenBank/DDBJ whole genome shotgun (WGS) entry which is preliminary data.</text>
</comment>
<gene>
    <name evidence="2" type="ORF">GCM10011529_06780</name>
</gene>
<evidence type="ECO:0000313" key="3">
    <source>
        <dbReference type="Proteomes" id="UP000635071"/>
    </source>
</evidence>
<accession>A0A916ZMF2</accession>
<keyword evidence="3" id="KW-1185">Reference proteome</keyword>
<dbReference type="InterPro" id="IPR025566">
    <property type="entry name" value="DUF4331"/>
</dbReference>
<name>A0A916ZMF2_9SPHN</name>
<dbReference type="EMBL" id="BMJM01000002">
    <property type="protein sequence ID" value="GGE02973.1"/>
    <property type="molecule type" value="Genomic_DNA"/>
</dbReference>
<dbReference type="Pfam" id="PF14224">
    <property type="entry name" value="DUF4331"/>
    <property type="match status" value="1"/>
</dbReference>
<proteinExistence type="predicted"/>
<evidence type="ECO:0000256" key="1">
    <source>
        <dbReference type="SAM" id="SignalP"/>
    </source>
</evidence>
<reference evidence="2" key="2">
    <citation type="submission" date="2020-09" db="EMBL/GenBank/DDBJ databases">
        <authorList>
            <person name="Sun Q."/>
            <person name="Zhou Y."/>
        </authorList>
    </citation>
    <scope>NUCLEOTIDE SEQUENCE</scope>
    <source>
        <strain evidence="2">CGMCC 1.15519</strain>
    </source>
</reference>
<organism evidence="2 3">
    <name type="scientific">Sandarakinorhabdus glacialis</name>
    <dbReference type="NCBI Taxonomy" id="1614636"/>
    <lineage>
        <taxon>Bacteria</taxon>
        <taxon>Pseudomonadati</taxon>
        <taxon>Pseudomonadota</taxon>
        <taxon>Alphaproteobacteria</taxon>
        <taxon>Sphingomonadales</taxon>
        <taxon>Sphingosinicellaceae</taxon>
        <taxon>Sandarakinorhabdus</taxon>
    </lineage>
</organism>
<keyword evidence="1" id="KW-0732">Signal</keyword>
<evidence type="ECO:0000313" key="2">
    <source>
        <dbReference type="EMBL" id="GGE02973.1"/>
    </source>
</evidence>
<protein>
    <recommendedName>
        <fullName evidence="4">DUF4331 domain-containing protein</fullName>
    </recommendedName>
</protein>